<evidence type="ECO:0000313" key="4">
    <source>
        <dbReference type="Proteomes" id="UP000425960"/>
    </source>
</evidence>
<dbReference type="EMBL" id="AP021876">
    <property type="protein sequence ID" value="BBO80869.1"/>
    <property type="molecule type" value="Genomic_DNA"/>
</dbReference>
<proteinExistence type="predicted"/>
<evidence type="ECO:0000259" key="2">
    <source>
        <dbReference type="Pfam" id="PF09722"/>
    </source>
</evidence>
<dbReference type="Proteomes" id="UP000425960">
    <property type="component" value="Chromosome"/>
</dbReference>
<dbReference type="RefSeq" id="WP_197910423.1">
    <property type="nucleotide sequence ID" value="NZ_AP021876.1"/>
</dbReference>
<evidence type="ECO:0000256" key="1">
    <source>
        <dbReference type="SAM" id="MobiDB-lite"/>
    </source>
</evidence>
<dbReference type="AlphaFoldDB" id="A0A5K7ZMM4"/>
<evidence type="ECO:0000313" key="3">
    <source>
        <dbReference type="EMBL" id="BBO80869.1"/>
    </source>
</evidence>
<reference evidence="3 4" key="1">
    <citation type="submission" date="2019-11" db="EMBL/GenBank/DDBJ databases">
        <title>Comparative genomics of hydrocarbon-degrading Desulfosarcina strains.</title>
        <authorList>
            <person name="Watanabe M."/>
            <person name="Kojima H."/>
            <person name="Fukui M."/>
        </authorList>
    </citation>
    <scope>NUCLEOTIDE SEQUENCE [LARGE SCALE GENOMIC DNA]</scope>
    <source>
        <strain evidence="3 4">28bB2T</strain>
    </source>
</reference>
<sequence>MPNANTTKDISIKGKKPPKKGRIRVPGTDARKENGLGRTSIDFNTGQKTIRYPTPTGITPNPMGNFFADNTEERQKLATLVTRLFSRWELSTADQLELLGLSPTSRAMLGKYRKGEALPSTRDILDRVGWLMAIHKSLRILYPQNPEICYSWVKRRNQLLGNLTPLEMMKEQGIIGLYRVTRFLDYLREH</sequence>
<name>A0A5K7ZMM4_9BACT</name>
<feature type="compositionally biased region" description="Basic residues" evidence="1">
    <location>
        <begin position="13"/>
        <end position="23"/>
    </location>
</feature>
<gene>
    <name evidence="3" type="ORF">DSCO28_14350</name>
</gene>
<feature type="domain" description="Antitoxin Xre/MbcA/ParS-like toxin-binding" evidence="2">
    <location>
        <begin position="137"/>
        <end position="188"/>
    </location>
</feature>
<feature type="region of interest" description="Disordered" evidence="1">
    <location>
        <begin position="1"/>
        <end position="61"/>
    </location>
</feature>
<accession>A0A5K7ZMM4</accession>
<organism evidence="3 4">
    <name type="scientific">Desulfosarcina ovata subsp. sediminis</name>
    <dbReference type="NCBI Taxonomy" id="885957"/>
    <lineage>
        <taxon>Bacteria</taxon>
        <taxon>Pseudomonadati</taxon>
        <taxon>Thermodesulfobacteriota</taxon>
        <taxon>Desulfobacteria</taxon>
        <taxon>Desulfobacterales</taxon>
        <taxon>Desulfosarcinaceae</taxon>
        <taxon>Desulfosarcina</taxon>
    </lineage>
</organism>
<dbReference type="InterPro" id="IPR024467">
    <property type="entry name" value="Xre/MbcA/ParS-like_toxin-bd"/>
</dbReference>
<protein>
    <recommendedName>
        <fullName evidence="2">Antitoxin Xre/MbcA/ParS-like toxin-binding domain-containing protein</fullName>
    </recommendedName>
</protein>
<dbReference type="Pfam" id="PF09722">
    <property type="entry name" value="Xre_MbcA_ParS_C"/>
    <property type="match status" value="1"/>
</dbReference>
<dbReference type="KEGG" id="dov:DSCO28_14350"/>